<protein>
    <submittedName>
        <fullName evidence="2">Uncharacterized protein</fullName>
    </submittedName>
</protein>
<reference evidence="3" key="2">
    <citation type="submission" date="2020-05" db="EMBL/GenBank/DDBJ databases">
        <title>Complete genome sequence of Bradyrhizobium diazoefficiens XF10 isolated from soybean nodule.</title>
        <authorList>
            <person name="Noda R."/>
            <person name="Kakizaki K."/>
            <person name="Minamisawa K."/>
        </authorList>
    </citation>
    <scope>NUCLEOTIDE SEQUENCE</scope>
    <source>
        <strain evidence="3">XF10</strain>
    </source>
</reference>
<organism evidence="2">
    <name type="scientific">Bradyrhizobium diazoefficiens</name>
    <dbReference type="NCBI Taxonomy" id="1355477"/>
    <lineage>
        <taxon>Bacteria</taxon>
        <taxon>Pseudomonadati</taxon>
        <taxon>Pseudomonadota</taxon>
        <taxon>Alphaproteobacteria</taxon>
        <taxon>Hyphomicrobiales</taxon>
        <taxon>Nitrobacteraceae</taxon>
        <taxon>Bradyrhizobium</taxon>
    </lineage>
</organism>
<dbReference type="AlphaFoldDB" id="A0A809ZAE8"/>
<name>A0A809ZAE8_9BRAD</name>
<evidence type="ECO:0000313" key="3">
    <source>
        <dbReference type="EMBL" id="BCE91909.1"/>
    </source>
</evidence>
<evidence type="ECO:0000313" key="1">
    <source>
        <dbReference type="EMBL" id="BCE22128.1"/>
    </source>
</evidence>
<dbReference type="EMBL" id="AP023091">
    <property type="protein sequence ID" value="BCE22128.1"/>
    <property type="molecule type" value="Genomic_DNA"/>
</dbReference>
<dbReference type="EMBL" id="AP023099">
    <property type="protein sequence ID" value="BCE91909.1"/>
    <property type="molecule type" value="Genomic_DNA"/>
</dbReference>
<gene>
    <name evidence="3" type="ORF">XF10B_47070</name>
    <name evidence="1" type="ORF">XF1B_48090</name>
    <name evidence="2" type="ORF">XF4B_47420</name>
</gene>
<sequence>MQPLFTHDIRHVIQSMHGIRRSQVVAALKGLDLIEKAHRIHKAAIDAGWSLDDDEWWWRPLHKGDKHFDECHFGFTTEHDENDSDHEPSNCVFVRCPTYALAYDRGEITPYAKSHLAFRKIKFED</sequence>
<evidence type="ECO:0000313" key="2">
    <source>
        <dbReference type="EMBL" id="BCE48393.1"/>
    </source>
</evidence>
<reference evidence="2" key="3">
    <citation type="submission" date="2020-05" db="EMBL/GenBank/DDBJ databases">
        <title>Complete genome sequence of Bradyrhizobium diazoefficiens XF4 isolated from soybean nodule.</title>
        <authorList>
            <person name="Noda R."/>
            <person name="Kakizaki K."/>
            <person name="Minamisawa K."/>
        </authorList>
    </citation>
    <scope>NUCLEOTIDE SEQUENCE</scope>
    <source>
        <strain evidence="2">XF4</strain>
    </source>
</reference>
<reference evidence="1" key="1">
    <citation type="submission" date="2020-05" db="EMBL/GenBank/DDBJ databases">
        <title>Complete genome sequence of Bradyrhizobium diazoefficiens XF1 isolated from soybean nodule.</title>
        <authorList>
            <person name="Noda R."/>
            <person name="Kakizaki K."/>
            <person name="Minamisawa K."/>
        </authorList>
    </citation>
    <scope>NUCLEOTIDE SEQUENCE</scope>
    <source>
        <strain evidence="1">XF1</strain>
    </source>
</reference>
<accession>A0A809ZAE8</accession>
<dbReference type="EMBL" id="AP023094">
    <property type="protein sequence ID" value="BCE48393.1"/>
    <property type="molecule type" value="Genomic_DNA"/>
</dbReference>
<proteinExistence type="predicted"/>